<evidence type="ECO:0000313" key="2">
    <source>
        <dbReference type="Proteomes" id="UP001221411"/>
    </source>
</evidence>
<reference evidence="1 2" key="1">
    <citation type="submission" date="2022-11" db="EMBL/GenBank/DDBJ databases">
        <title>Minimal conservation of predation-associated metabolite biosynthetic gene clusters underscores biosynthetic potential of Myxococcota including descriptions for ten novel species: Archangium lansinium sp. nov., Myxococcus landrumus sp. nov., Nannocystis bai.</title>
        <authorList>
            <person name="Ahearne A."/>
            <person name="Stevens C."/>
            <person name="Dowd S."/>
        </authorList>
    </citation>
    <scope>NUCLEOTIDE SEQUENCE [LARGE SCALE GENOMIC DNA]</scope>
    <source>
        <strain evidence="1 2">RJM3</strain>
    </source>
</reference>
<evidence type="ECO:0000313" key="1">
    <source>
        <dbReference type="EMBL" id="MDC0744132.1"/>
    </source>
</evidence>
<protein>
    <submittedName>
        <fullName evidence="1">Uncharacterized protein</fullName>
    </submittedName>
</protein>
<dbReference type="Proteomes" id="UP001221411">
    <property type="component" value="Unassembled WGS sequence"/>
</dbReference>
<proteinExistence type="predicted"/>
<sequence>MSFTSGFWGDRGAALVDEESSSDAPTSTALFAQIAVLSVL</sequence>
<keyword evidence="2" id="KW-1185">Reference proteome</keyword>
<dbReference type="EMBL" id="JAQNDO010000001">
    <property type="protein sequence ID" value="MDC0744132.1"/>
    <property type="molecule type" value="Genomic_DNA"/>
</dbReference>
<dbReference type="RefSeq" id="WP_271920334.1">
    <property type="nucleotide sequence ID" value="NZ_JAQNDO010000001.1"/>
</dbReference>
<accession>A0ABT5ET95</accession>
<organism evidence="1 2">
    <name type="scientific">Polyangium mundeleinium</name>
    <dbReference type="NCBI Taxonomy" id="2995306"/>
    <lineage>
        <taxon>Bacteria</taxon>
        <taxon>Pseudomonadati</taxon>
        <taxon>Myxococcota</taxon>
        <taxon>Polyangia</taxon>
        <taxon>Polyangiales</taxon>
        <taxon>Polyangiaceae</taxon>
        <taxon>Polyangium</taxon>
    </lineage>
</organism>
<name>A0ABT5ET95_9BACT</name>
<comment type="caution">
    <text evidence="1">The sequence shown here is derived from an EMBL/GenBank/DDBJ whole genome shotgun (WGS) entry which is preliminary data.</text>
</comment>
<gene>
    <name evidence="1" type="ORF">POL67_22570</name>
</gene>